<dbReference type="AlphaFoldDB" id="A0A552UUS2"/>
<dbReference type="EMBL" id="VJVZ01000016">
    <property type="protein sequence ID" value="TRW21937.1"/>
    <property type="molecule type" value="Genomic_DNA"/>
</dbReference>
<evidence type="ECO:0000256" key="2">
    <source>
        <dbReference type="SAM" id="SignalP"/>
    </source>
</evidence>
<feature type="chain" id="PRO_5021954117" evidence="2">
    <location>
        <begin position="25"/>
        <end position="103"/>
    </location>
</feature>
<evidence type="ECO:0000313" key="4">
    <source>
        <dbReference type="Proteomes" id="UP000320643"/>
    </source>
</evidence>
<accession>A0A552UUS2</accession>
<evidence type="ECO:0000256" key="1">
    <source>
        <dbReference type="SAM" id="MobiDB-lite"/>
    </source>
</evidence>
<reference evidence="3 4" key="1">
    <citation type="submission" date="2019-07" db="EMBL/GenBank/DDBJ databases">
        <title>Flavobacterium sp. nov., isolated from glacier ice.</title>
        <authorList>
            <person name="Liu Q."/>
            <person name="Xin Y.-H."/>
        </authorList>
    </citation>
    <scope>NUCLEOTIDE SEQUENCE [LARGE SCALE GENOMIC DNA]</scope>
    <source>
        <strain evidence="3 4">ZT4R6</strain>
    </source>
</reference>
<gene>
    <name evidence="3" type="ORF">FMM05_19300</name>
</gene>
<organism evidence="3 4">
    <name type="scientific">Flavobacterium zepuense</name>
    <dbReference type="NCBI Taxonomy" id="2593302"/>
    <lineage>
        <taxon>Bacteria</taxon>
        <taxon>Pseudomonadati</taxon>
        <taxon>Bacteroidota</taxon>
        <taxon>Flavobacteriia</taxon>
        <taxon>Flavobacteriales</taxon>
        <taxon>Flavobacteriaceae</taxon>
        <taxon>Flavobacterium</taxon>
    </lineage>
</organism>
<keyword evidence="4" id="KW-1185">Reference proteome</keyword>
<feature type="signal peptide" evidence="2">
    <location>
        <begin position="1"/>
        <end position="24"/>
    </location>
</feature>
<feature type="region of interest" description="Disordered" evidence="1">
    <location>
        <begin position="74"/>
        <end position="103"/>
    </location>
</feature>
<name>A0A552UUS2_9FLAO</name>
<sequence length="103" mass="11087">MKNSYKFALGLLVAVLAIGFSAFKNNEQPEKKKVFANYTFVHSAANNNNARTQFTYDPTPGGCSTSSNTCRGVWSQSEAPEEGDNPAADAVFVSPTTGTYQPN</sequence>
<feature type="compositionally biased region" description="Polar residues" evidence="1">
    <location>
        <begin position="94"/>
        <end position="103"/>
    </location>
</feature>
<protein>
    <submittedName>
        <fullName evidence="3">Uncharacterized protein</fullName>
    </submittedName>
</protein>
<dbReference type="Proteomes" id="UP000320643">
    <property type="component" value="Unassembled WGS sequence"/>
</dbReference>
<keyword evidence="2" id="KW-0732">Signal</keyword>
<proteinExistence type="predicted"/>
<evidence type="ECO:0000313" key="3">
    <source>
        <dbReference type="EMBL" id="TRW21937.1"/>
    </source>
</evidence>
<dbReference type="RefSeq" id="WP_143375066.1">
    <property type="nucleotide sequence ID" value="NZ_VJVZ01000016.1"/>
</dbReference>
<comment type="caution">
    <text evidence="3">The sequence shown here is derived from an EMBL/GenBank/DDBJ whole genome shotgun (WGS) entry which is preliminary data.</text>
</comment>